<organism evidence="1">
    <name type="scientific">Magallana gigas</name>
    <name type="common">Pacific oyster</name>
    <name type="synonym">Crassostrea gigas</name>
    <dbReference type="NCBI Taxonomy" id="29159"/>
    <lineage>
        <taxon>Eukaryota</taxon>
        <taxon>Metazoa</taxon>
        <taxon>Spiralia</taxon>
        <taxon>Lophotrochozoa</taxon>
        <taxon>Mollusca</taxon>
        <taxon>Bivalvia</taxon>
        <taxon>Autobranchia</taxon>
        <taxon>Pteriomorphia</taxon>
        <taxon>Ostreida</taxon>
        <taxon>Ostreoidea</taxon>
        <taxon>Ostreidae</taxon>
        <taxon>Magallana</taxon>
    </lineage>
</organism>
<dbReference type="AlphaFoldDB" id="K1QJH5"/>
<evidence type="ECO:0000313" key="1">
    <source>
        <dbReference type="EMBL" id="EKC31314.1"/>
    </source>
</evidence>
<dbReference type="SMART" id="SM00353">
    <property type="entry name" value="HLH"/>
    <property type="match status" value="1"/>
</dbReference>
<protein>
    <submittedName>
        <fullName evidence="1">Upstream stimulatory factor 1</fullName>
    </submittedName>
</protein>
<gene>
    <name evidence="1" type="ORF">CGI_10015857</name>
</gene>
<dbReference type="Gene3D" id="4.10.280.10">
    <property type="entry name" value="Helix-loop-helix DNA-binding domain"/>
    <property type="match status" value="1"/>
</dbReference>
<proteinExistence type="predicted"/>
<dbReference type="GO" id="GO:0046983">
    <property type="term" value="F:protein dimerization activity"/>
    <property type="evidence" value="ECO:0007669"/>
    <property type="project" value="InterPro"/>
</dbReference>
<accession>K1QJH5</accession>
<dbReference type="PROSITE" id="PS50888">
    <property type="entry name" value="BHLH"/>
    <property type="match status" value="1"/>
</dbReference>
<sequence>MMNGDIDDGPAPLFISEEENSVVEKKKTVHNSTEKKRKEQIRHWIQQIGEQLPPLVTQKTEKERHGRSTLEIVEKACNYIKELKAKLENDEELQKVRLELDNMRAERDRLQEILKMAVFRQWHISINVKIGTIKL</sequence>
<dbReference type="InterPro" id="IPR011598">
    <property type="entry name" value="bHLH_dom"/>
</dbReference>
<dbReference type="HOGENOM" id="CLU_1887759_0_0_1"/>
<dbReference type="Pfam" id="PF00010">
    <property type="entry name" value="HLH"/>
    <property type="match status" value="1"/>
</dbReference>
<dbReference type="InParanoid" id="K1QJH5"/>
<name>K1QJH5_MAGGI</name>
<dbReference type="InterPro" id="IPR036638">
    <property type="entry name" value="HLH_DNA-bd_sf"/>
</dbReference>
<dbReference type="EMBL" id="JH818775">
    <property type="protein sequence ID" value="EKC31314.1"/>
    <property type="molecule type" value="Genomic_DNA"/>
</dbReference>
<dbReference type="SUPFAM" id="SSF47459">
    <property type="entry name" value="HLH, helix-loop-helix DNA-binding domain"/>
    <property type="match status" value="1"/>
</dbReference>
<reference evidence="1" key="1">
    <citation type="journal article" date="2012" name="Nature">
        <title>The oyster genome reveals stress adaptation and complexity of shell formation.</title>
        <authorList>
            <person name="Zhang G."/>
            <person name="Fang X."/>
            <person name="Guo X."/>
            <person name="Li L."/>
            <person name="Luo R."/>
            <person name="Xu F."/>
            <person name="Yang P."/>
            <person name="Zhang L."/>
            <person name="Wang X."/>
            <person name="Qi H."/>
            <person name="Xiong Z."/>
            <person name="Que H."/>
            <person name="Xie Y."/>
            <person name="Holland P.W."/>
            <person name="Paps J."/>
            <person name="Zhu Y."/>
            <person name="Wu F."/>
            <person name="Chen Y."/>
            <person name="Wang J."/>
            <person name="Peng C."/>
            <person name="Meng J."/>
            <person name="Yang L."/>
            <person name="Liu J."/>
            <person name="Wen B."/>
            <person name="Zhang N."/>
            <person name="Huang Z."/>
            <person name="Zhu Q."/>
            <person name="Feng Y."/>
            <person name="Mount A."/>
            <person name="Hedgecock D."/>
            <person name="Xu Z."/>
            <person name="Liu Y."/>
            <person name="Domazet-Loso T."/>
            <person name="Du Y."/>
            <person name="Sun X."/>
            <person name="Zhang S."/>
            <person name="Liu B."/>
            <person name="Cheng P."/>
            <person name="Jiang X."/>
            <person name="Li J."/>
            <person name="Fan D."/>
            <person name="Wang W."/>
            <person name="Fu W."/>
            <person name="Wang T."/>
            <person name="Wang B."/>
            <person name="Zhang J."/>
            <person name="Peng Z."/>
            <person name="Li Y."/>
            <person name="Li N."/>
            <person name="Wang J."/>
            <person name="Chen M."/>
            <person name="He Y."/>
            <person name="Tan F."/>
            <person name="Song X."/>
            <person name="Zheng Q."/>
            <person name="Huang R."/>
            <person name="Yang H."/>
            <person name="Du X."/>
            <person name="Chen L."/>
            <person name="Yang M."/>
            <person name="Gaffney P.M."/>
            <person name="Wang S."/>
            <person name="Luo L."/>
            <person name="She Z."/>
            <person name="Ming Y."/>
            <person name="Huang W."/>
            <person name="Zhang S."/>
            <person name="Huang B."/>
            <person name="Zhang Y."/>
            <person name="Qu T."/>
            <person name="Ni P."/>
            <person name="Miao G."/>
            <person name="Wang J."/>
            <person name="Wang Q."/>
            <person name="Steinberg C.E."/>
            <person name="Wang H."/>
            <person name="Li N."/>
            <person name="Qian L."/>
            <person name="Zhang G."/>
            <person name="Li Y."/>
            <person name="Yang H."/>
            <person name="Liu X."/>
            <person name="Wang J."/>
            <person name="Yin Y."/>
            <person name="Wang J."/>
        </authorList>
    </citation>
    <scope>NUCLEOTIDE SEQUENCE [LARGE SCALE GENOMIC DNA]</scope>
    <source>
        <strain evidence="1">05x7-T-G4-1.051#20</strain>
    </source>
</reference>